<name>A0A916RCV8_9HYPH</name>
<evidence type="ECO:0000313" key="3">
    <source>
        <dbReference type="Proteomes" id="UP000596977"/>
    </source>
</evidence>
<feature type="domain" description="TNase-like" evidence="1">
    <location>
        <begin position="55"/>
        <end position="150"/>
    </location>
</feature>
<dbReference type="InterPro" id="IPR016071">
    <property type="entry name" value="Staphylococal_nuclease_OB-fold"/>
</dbReference>
<protein>
    <recommendedName>
        <fullName evidence="1">TNase-like domain-containing protein</fullName>
    </recommendedName>
</protein>
<dbReference type="SUPFAM" id="SSF50199">
    <property type="entry name" value="Staphylococcal nuclease"/>
    <property type="match status" value="1"/>
</dbReference>
<comment type="caution">
    <text evidence="2">The sequence shown here is derived from an EMBL/GenBank/DDBJ whole genome shotgun (WGS) entry which is preliminary data.</text>
</comment>
<dbReference type="Pfam" id="PF00565">
    <property type="entry name" value="SNase"/>
    <property type="match status" value="1"/>
</dbReference>
<sequence length="161" mass="17945">MTLKHRIIVGTLIAAGAASIVVPLALSFSAALAPMLSASPVMAEQPQFDLCPAGERRTEATVCVWDGDTVVLYGERIRLEGIDTPERTGYDCDAELELAMEATYRLQEILNSHEWELVRSGQDRYQRTLGHFRIGDTTAGQMLMNEGLAREWPDGERFWCE</sequence>
<dbReference type="RefSeq" id="WP_244640774.1">
    <property type="nucleotide sequence ID" value="NZ_BMKB01000003.1"/>
</dbReference>
<organism evidence="2 3">
    <name type="scientific">Pelagibacterium lentulum</name>
    <dbReference type="NCBI Taxonomy" id="2029865"/>
    <lineage>
        <taxon>Bacteria</taxon>
        <taxon>Pseudomonadati</taxon>
        <taxon>Pseudomonadota</taxon>
        <taxon>Alphaproteobacteria</taxon>
        <taxon>Hyphomicrobiales</taxon>
        <taxon>Devosiaceae</taxon>
        <taxon>Pelagibacterium</taxon>
    </lineage>
</organism>
<dbReference type="Proteomes" id="UP000596977">
    <property type="component" value="Unassembled WGS sequence"/>
</dbReference>
<dbReference type="AlphaFoldDB" id="A0A916RCV8"/>
<reference evidence="2 3" key="1">
    <citation type="journal article" date="2014" name="Int. J. Syst. Evol. Microbiol.">
        <title>Complete genome sequence of Corynebacterium casei LMG S-19264T (=DSM 44701T), isolated from a smear-ripened cheese.</title>
        <authorList>
            <consortium name="US DOE Joint Genome Institute (JGI-PGF)"/>
            <person name="Walter F."/>
            <person name="Albersmeier A."/>
            <person name="Kalinowski J."/>
            <person name="Ruckert C."/>
        </authorList>
    </citation>
    <scope>NUCLEOTIDE SEQUENCE [LARGE SCALE GENOMIC DNA]</scope>
    <source>
        <strain evidence="2 3">CGMCC 1.15896</strain>
    </source>
</reference>
<gene>
    <name evidence="2" type="ORF">GCM10011499_22370</name>
</gene>
<keyword evidence="3" id="KW-1185">Reference proteome</keyword>
<dbReference type="PROSITE" id="PS50830">
    <property type="entry name" value="TNASE_3"/>
    <property type="match status" value="1"/>
</dbReference>
<dbReference type="Gene3D" id="2.40.50.90">
    <property type="match status" value="1"/>
</dbReference>
<proteinExistence type="predicted"/>
<evidence type="ECO:0000313" key="2">
    <source>
        <dbReference type="EMBL" id="GGA51855.1"/>
    </source>
</evidence>
<accession>A0A916RCV8</accession>
<evidence type="ECO:0000259" key="1">
    <source>
        <dbReference type="PROSITE" id="PS50830"/>
    </source>
</evidence>
<dbReference type="EMBL" id="BMKB01000003">
    <property type="protein sequence ID" value="GGA51855.1"/>
    <property type="molecule type" value="Genomic_DNA"/>
</dbReference>
<dbReference type="InterPro" id="IPR035437">
    <property type="entry name" value="SNase_OB-fold_sf"/>
</dbReference>